<name>A0A5C5ZEU0_9BACT</name>
<evidence type="ECO:0000313" key="2">
    <source>
        <dbReference type="Proteomes" id="UP000318478"/>
    </source>
</evidence>
<dbReference type="EMBL" id="SJPO01000001">
    <property type="protein sequence ID" value="TWT85675.1"/>
    <property type="molecule type" value="Genomic_DNA"/>
</dbReference>
<reference evidence="1 2" key="1">
    <citation type="submission" date="2019-02" db="EMBL/GenBank/DDBJ databases">
        <title>Deep-cultivation of Planctomycetes and their phenomic and genomic characterization uncovers novel biology.</title>
        <authorList>
            <person name="Wiegand S."/>
            <person name="Jogler M."/>
            <person name="Boedeker C."/>
            <person name="Pinto D."/>
            <person name="Vollmers J."/>
            <person name="Rivas-Marin E."/>
            <person name="Kohn T."/>
            <person name="Peeters S.H."/>
            <person name="Heuer A."/>
            <person name="Rast P."/>
            <person name="Oberbeckmann S."/>
            <person name="Bunk B."/>
            <person name="Jeske O."/>
            <person name="Meyerdierks A."/>
            <person name="Storesund J.E."/>
            <person name="Kallscheuer N."/>
            <person name="Luecker S."/>
            <person name="Lage O.M."/>
            <person name="Pohl T."/>
            <person name="Merkel B.J."/>
            <person name="Hornburger P."/>
            <person name="Mueller R.-W."/>
            <person name="Bruemmer F."/>
            <person name="Labrenz M."/>
            <person name="Spormann A.M."/>
            <person name="Op Den Camp H."/>
            <person name="Overmann J."/>
            <person name="Amann R."/>
            <person name="Jetten M.S.M."/>
            <person name="Mascher T."/>
            <person name="Medema M.H."/>
            <person name="Devos D.P."/>
            <person name="Kaster A.-K."/>
            <person name="Ovreas L."/>
            <person name="Rohde M."/>
            <person name="Galperin M.Y."/>
            <person name="Jogler C."/>
        </authorList>
    </citation>
    <scope>NUCLEOTIDE SEQUENCE [LARGE SCALE GENOMIC DNA]</scope>
    <source>
        <strain evidence="1 2">Pla123a</strain>
    </source>
</reference>
<evidence type="ECO:0008006" key="3">
    <source>
        <dbReference type="Google" id="ProtNLM"/>
    </source>
</evidence>
<dbReference type="Gene3D" id="2.60.120.430">
    <property type="entry name" value="Galactose-binding lectin"/>
    <property type="match status" value="1"/>
</dbReference>
<evidence type="ECO:0000313" key="1">
    <source>
        <dbReference type="EMBL" id="TWT85675.1"/>
    </source>
</evidence>
<keyword evidence="2" id="KW-1185">Reference proteome</keyword>
<organism evidence="1 2">
    <name type="scientific">Posidoniimonas polymericola</name>
    <dbReference type="NCBI Taxonomy" id="2528002"/>
    <lineage>
        <taxon>Bacteria</taxon>
        <taxon>Pseudomonadati</taxon>
        <taxon>Planctomycetota</taxon>
        <taxon>Planctomycetia</taxon>
        <taxon>Pirellulales</taxon>
        <taxon>Lacipirellulaceae</taxon>
        <taxon>Posidoniimonas</taxon>
    </lineage>
</organism>
<comment type="caution">
    <text evidence="1">The sequence shown here is derived from an EMBL/GenBank/DDBJ whole genome shotgun (WGS) entry which is preliminary data.</text>
</comment>
<protein>
    <recommendedName>
        <fullName evidence="3">DUF1570 domain-containing protein</fullName>
    </recommendedName>
</protein>
<sequence length="434" mass="47385">MVVFAQTSWPTPPAIDAARLERQGLRMLAGEHLTLITDLPSDPEVDALPRVFDAAVPLWSERFGVDPQQTRGWRVQGFLIGDRERFRPGGLLPDGGESFPHGLSKGYQLWVMEQDAAYYRQDLLLHEGTHSFMATQLGGCGPGWYMEGMAELLGMHTWDAETGQLRLGVVLTDGPEARSVGRVGLLQEAVAEKQAFSIPAVMKIDNRRILPNRSYAWVGALATVLDHHPRYQERFRELSSHVLDPDFNERFQAAYADDWSDLSLEWRIFITTIQYGYDIEREAIDFQPGKPLASTARSSIAADKGWQSTGILLEAGQQYQLTAEGKFTIAVEPTKGPEGQPVESTAGGISLDYHNGRPLGVLLAAIDPRDAAGQKVSATATGGFFAPVPLGAASTFRAPYSGTLYLRVNDSPAKLADNSGELRVTVATAGDSAD</sequence>
<dbReference type="Proteomes" id="UP000318478">
    <property type="component" value="Unassembled WGS sequence"/>
</dbReference>
<dbReference type="AlphaFoldDB" id="A0A5C5ZEU0"/>
<proteinExistence type="predicted"/>
<accession>A0A5C5ZEU0</accession>
<gene>
    <name evidence="1" type="ORF">Pla123a_04820</name>
</gene>